<dbReference type="PANTHER" id="PTHR42828:SF3">
    <property type="entry name" value="THREONYLCARBAMOYL-AMP SYNTHASE"/>
    <property type="match status" value="1"/>
</dbReference>
<reference evidence="2 3" key="1">
    <citation type="submission" date="2016-01" db="EMBL/GenBank/DDBJ databases">
        <authorList>
            <person name="McClelland M."/>
            <person name="Jain A."/>
            <person name="Saraogi P."/>
            <person name="Mendelson R."/>
            <person name="Westerman R."/>
            <person name="SanMiguel P."/>
            <person name="Csonka L."/>
        </authorList>
    </citation>
    <scope>NUCLEOTIDE SEQUENCE [LARGE SCALE GENOMIC DNA]</scope>
    <source>
        <strain evidence="2 3">R-53146</strain>
    </source>
</reference>
<gene>
    <name evidence="2" type="ORF">Ga0061079_101241</name>
</gene>
<dbReference type="STRING" id="1586267.GCA_001418685_00243"/>
<dbReference type="InterPro" id="IPR052532">
    <property type="entry name" value="SUA5_domain"/>
</dbReference>
<dbReference type="OrthoDB" id="9814580at2"/>
<dbReference type="EMBL" id="FCOR01000001">
    <property type="protein sequence ID" value="CVK15424.1"/>
    <property type="molecule type" value="Genomic_DNA"/>
</dbReference>
<feature type="domain" description="YrdC-like" evidence="1">
    <location>
        <begin position="14"/>
        <end position="201"/>
    </location>
</feature>
<keyword evidence="3" id="KW-1185">Reference proteome</keyword>
<dbReference type="InterPro" id="IPR006070">
    <property type="entry name" value="Sua5-like_dom"/>
</dbReference>
<evidence type="ECO:0000313" key="2">
    <source>
        <dbReference type="EMBL" id="CVK15424.1"/>
    </source>
</evidence>
<evidence type="ECO:0000313" key="3">
    <source>
        <dbReference type="Proteomes" id="UP000182761"/>
    </source>
</evidence>
<dbReference type="Gene3D" id="3.90.870.10">
    <property type="entry name" value="DHBP synthase"/>
    <property type="match status" value="1"/>
</dbReference>
<protein>
    <submittedName>
        <fullName evidence="2">tRNA threonylcarbamoyl adenosine modification protein, Sua5/YciO/YrdC/YwlC family</fullName>
    </submittedName>
</protein>
<name>A0A0X3AM68_9FLAO</name>
<dbReference type="SUPFAM" id="SSF55821">
    <property type="entry name" value="YrdC/RibB"/>
    <property type="match status" value="1"/>
</dbReference>
<organism evidence="2 3">
    <name type="scientific">Apibacter mensalis</name>
    <dbReference type="NCBI Taxonomy" id="1586267"/>
    <lineage>
        <taxon>Bacteria</taxon>
        <taxon>Pseudomonadati</taxon>
        <taxon>Bacteroidota</taxon>
        <taxon>Flavobacteriia</taxon>
        <taxon>Flavobacteriales</taxon>
        <taxon>Weeksellaceae</taxon>
        <taxon>Apibacter</taxon>
    </lineage>
</organism>
<sequence length="207" mass="23031">MAKIVKIYPENPSEKAINEVVDVLKKDGIIVYPTDTVYGMGCDIFNHKAMEKLSKIKNVKLEKTHFSFVCNDLSNLSQYSKPINTNLFKLLKRSLPGAFTFILNASHTLPSYYKNKKTVGIRIPDHIIPRIIVERLGNPIASTSTHDDDEILEYITDPELIAEKYGKLVDLVIDSGAGGYTPSTVVDLTSGSAKILRQGQGDLDLYI</sequence>
<dbReference type="AlphaFoldDB" id="A0A0X3AM68"/>
<dbReference type="Proteomes" id="UP000182761">
    <property type="component" value="Unassembled WGS sequence"/>
</dbReference>
<dbReference type="GO" id="GO:0003725">
    <property type="term" value="F:double-stranded RNA binding"/>
    <property type="evidence" value="ECO:0007669"/>
    <property type="project" value="InterPro"/>
</dbReference>
<dbReference type="Pfam" id="PF01300">
    <property type="entry name" value="Sua5_yciO_yrdC"/>
    <property type="match status" value="1"/>
</dbReference>
<dbReference type="NCBIfam" id="TIGR00057">
    <property type="entry name" value="L-threonylcarbamoyladenylate synthase"/>
    <property type="match status" value="1"/>
</dbReference>
<dbReference type="PANTHER" id="PTHR42828">
    <property type="entry name" value="DHBP SYNTHASE RIBB-LIKE ALPHA/BETA DOMAIN-CONTAINING PROTEIN"/>
    <property type="match status" value="1"/>
</dbReference>
<proteinExistence type="predicted"/>
<dbReference type="RefSeq" id="WP_055424649.1">
    <property type="nucleotide sequence ID" value="NZ_FCOR01000001.1"/>
</dbReference>
<dbReference type="PROSITE" id="PS51163">
    <property type="entry name" value="YRDC"/>
    <property type="match status" value="1"/>
</dbReference>
<accession>A0A0X3AM68</accession>
<dbReference type="InterPro" id="IPR017945">
    <property type="entry name" value="DHBP_synth_RibB-like_a/b_dom"/>
</dbReference>
<evidence type="ECO:0000259" key="1">
    <source>
        <dbReference type="PROSITE" id="PS51163"/>
    </source>
</evidence>